<comment type="caution">
    <text evidence="2">The sequence shown here is derived from an EMBL/GenBank/DDBJ whole genome shotgun (WGS) entry which is preliminary data.</text>
</comment>
<evidence type="ECO:0000313" key="3">
    <source>
        <dbReference type="Proteomes" id="UP001236369"/>
    </source>
</evidence>
<reference evidence="2 3" key="1">
    <citation type="submission" date="2023-07" db="EMBL/GenBank/DDBJ databases">
        <title>Genomic Encyclopedia of Type Strains, Phase IV (KMG-IV): sequencing the most valuable type-strain genomes for metagenomic binning, comparative biology and taxonomic classification.</title>
        <authorList>
            <person name="Goeker M."/>
        </authorList>
    </citation>
    <scope>NUCLEOTIDE SEQUENCE [LARGE SCALE GENOMIC DNA]</scope>
    <source>
        <strain evidence="2 3">DSM 19562</strain>
    </source>
</reference>
<proteinExistence type="predicted"/>
<dbReference type="Proteomes" id="UP001236369">
    <property type="component" value="Unassembled WGS sequence"/>
</dbReference>
<dbReference type="CDD" id="cd18722">
    <property type="entry name" value="PIN_NicB-like"/>
    <property type="match status" value="1"/>
</dbReference>
<gene>
    <name evidence="2" type="ORF">QO016_005007</name>
</gene>
<dbReference type="RefSeq" id="WP_122163185.1">
    <property type="nucleotide sequence ID" value="NZ_BPQX01000057.1"/>
</dbReference>
<evidence type="ECO:0000259" key="1">
    <source>
        <dbReference type="Pfam" id="PF01936"/>
    </source>
</evidence>
<accession>A0ABU0HT08</accession>
<dbReference type="InterPro" id="IPR021139">
    <property type="entry name" value="NYN"/>
</dbReference>
<name>A0ABU0HT08_9HYPH</name>
<dbReference type="EMBL" id="JAUSVV010000038">
    <property type="protein sequence ID" value="MDQ0445478.1"/>
    <property type="molecule type" value="Genomic_DNA"/>
</dbReference>
<dbReference type="Gene3D" id="3.40.50.1010">
    <property type="entry name" value="5'-nuclease"/>
    <property type="match status" value="1"/>
</dbReference>
<protein>
    <submittedName>
        <fullName evidence="2">Uncharacterized LabA/DUF88 family protein</fullName>
    </submittedName>
</protein>
<sequence>MSRTIVYIDGFNLYYRALKGTAHKWLDVAALCQAVLPASCQIVGVNYYTARVSGRLDPTAPARQHAYLRAIEALPGVTIHYGNFLVSKKWSGLVHPADFRPPMTLPAGAAPQVAYVWKTEEKGSDVNLGVHLVRDAFTGKFDEAAVITNDTDLVEPIRIVTQEVGLPVTLLAPSAQPASSLKAVASHLRHIQPYVGPCQLPDPVQLPNGRMVAKPAGW</sequence>
<dbReference type="Pfam" id="PF01936">
    <property type="entry name" value="NYN"/>
    <property type="match status" value="1"/>
</dbReference>
<evidence type="ECO:0000313" key="2">
    <source>
        <dbReference type="EMBL" id="MDQ0445478.1"/>
    </source>
</evidence>
<organism evidence="2 3">
    <name type="scientific">Methylobacterium persicinum</name>
    <dbReference type="NCBI Taxonomy" id="374426"/>
    <lineage>
        <taxon>Bacteria</taxon>
        <taxon>Pseudomonadati</taxon>
        <taxon>Pseudomonadota</taxon>
        <taxon>Alphaproteobacteria</taxon>
        <taxon>Hyphomicrobiales</taxon>
        <taxon>Methylobacteriaceae</taxon>
        <taxon>Methylobacterium</taxon>
    </lineage>
</organism>
<keyword evidence="3" id="KW-1185">Reference proteome</keyword>
<feature type="domain" description="NYN" evidence="1">
    <location>
        <begin position="3"/>
        <end position="188"/>
    </location>
</feature>